<keyword evidence="10" id="KW-0560">Oxidoreductase</keyword>
<evidence type="ECO:0000256" key="3">
    <source>
        <dbReference type="ARBA" id="ARBA00011700"/>
    </source>
</evidence>
<dbReference type="Proteomes" id="UP001320831">
    <property type="component" value="Unassembled WGS sequence"/>
</dbReference>
<comment type="similarity">
    <text evidence="2 17">Belongs to the cytochrome c oxidase subunit 3 family.</text>
</comment>
<organism evidence="20 21">
    <name type="scientific">Chelativorans salis</name>
    <dbReference type="NCBI Taxonomy" id="2978478"/>
    <lineage>
        <taxon>Bacteria</taxon>
        <taxon>Pseudomonadati</taxon>
        <taxon>Pseudomonadota</taxon>
        <taxon>Alphaproteobacteria</taxon>
        <taxon>Hyphomicrobiales</taxon>
        <taxon>Phyllobacteriaceae</taxon>
        <taxon>Chelativorans</taxon>
    </lineage>
</organism>
<evidence type="ECO:0000313" key="21">
    <source>
        <dbReference type="Proteomes" id="UP001320831"/>
    </source>
</evidence>
<evidence type="ECO:0000313" key="20">
    <source>
        <dbReference type="EMBL" id="MCT7377866.1"/>
    </source>
</evidence>
<evidence type="ECO:0000256" key="8">
    <source>
        <dbReference type="ARBA" id="ARBA00022982"/>
    </source>
</evidence>
<feature type="transmembrane region" description="Helical" evidence="18">
    <location>
        <begin position="70"/>
        <end position="91"/>
    </location>
</feature>
<dbReference type="EMBL" id="JAOCZP010000009">
    <property type="protein sequence ID" value="MCT7377866.1"/>
    <property type="molecule type" value="Genomic_DNA"/>
</dbReference>
<dbReference type="InterPro" id="IPR014206">
    <property type="entry name" value="Cyt_c_ubiqinol_oxidase_su3"/>
</dbReference>
<evidence type="ECO:0000256" key="15">
    <source>
        <dbReference type="ARBA" id="ARBA00032189"/>
    </source>
</evidence>
<dbReference type="InterPro" id="IPR033946">
    <property type="entry name" value="Ubiquinol_oxase_su3_dom"/>
</dbReference>
<keyword evidence="9 18" id="KW-1133">Transmembrane helix</keyword>
<evidence type="ECO:0000256" key="5">
    <source>
        <dbReference type="ARBA" id="ARBA00022448"/>
    </source>
</evidence>
<dbReference type="PANTHER" id="PTHR11403:SF2">
    <property type="entry name" value="CYTOCHROME BO(3) UBIQUINOL OXIDASE SUBUNIT 3"/>
    <property type="match status" value="1"/>
</dbReference>
<evidence type="ECO:0000256" key="12">
    <source>
        <dbReference type="ARBA" id="ARBA00025694"/>
    </source>
</evidence>
<dbReference type="RefSeq" id="WP_260906572.1">
    <property type="nucleotide sequence ID" value="NZ_JAOCZP010000009.1"/>
</dbReference>
<keyword evidence="6" id="KW-1003">Cell membrane</keyword>
<evidence type="ECO:0000256" key="7">
    <source>
        <dbReference type="ARBA" id="ARBA00022692"/>
    </source>
</evidence>
<feature type="domain" description="Heme-copper oxidase subunit III family profile" evidence="19">
    <location>
        <begin position="1"/>
        <end position="203"/>
    </location>
</feature>
<feature type="transmembrane region" description="Helical" evidence="18">
    <location>
        <begin position="177"/>
        <end position="201"/>
    </location>
</feature>
<dbReference type="CDD" id="cd02863">
    <property type="entry name" value="Ubiquinol_oxidase_III"/>
    <property type="match status" value="1"/>
</dbReference>
<evidence type="ECO:0000256" key="4">
    <source>
        <dbReference type="ARBA" id="ARBA00014687"/>
    </source>
</evidence>
<proteinExistence type="inferred from homology"/>
<dbReference type="InterPro" id="IPR035973">
    <property type="entry name" value="Cyt_c_oxidase_su3-like_sf"/>
</dbReference>
<comment type="function">
    <text evidence="12">Cytochrome bo(3) ubiquinol terminal oxidase is the component of the aerobic respiratory chain of E.coli that predominates when cells are grown at high aeration. Has proton pump activity across the membrane in addition to electron transfer, pumping 2 protons/electron.</text>
</comment>
<dbReference type="PANTHER" id="PTHR11403">
    <property type="entry name" value="CYTOCHROME C OXIDASE SUBUNIT III"/>
    <property type="match status" value="1"/>
</dbReference>
<reference evidence="20 21" key="1">
    <citation type="submission" date="2022-09" db="EMBL/GenBank/DDBJ databases">
        <title>Chelativorans salina sp. nov., a novel slightly halophilic bacterium isolated from a saline lake sediment enrichment.</title>
        <authorList>
            <person name="Gao L."/>
            <person name="Fang B.-Z."/>
            <person name="Li W.-J."/>
        </authorList>
    </citation>
    <scope>NUCLEOTIDE SEQUENCE [LARGE SCALE GENOMIC DNA]</scope>
    <source>
        <strain evidence="20 21">EGI FJ00035</strain>
    </source>
</reference>
<evidence type="ECO:0000256" key="6">
    <source>
        <dbReference type="ARBA" id="ARBA00022475"/>
    </source>
</evidence>
<keyword evidence="21" id="KW-1185">Reference proteome</keyword>
<evidence type="ECO:0000259" key="19">
    <source>
        <dbReference type="PROSITE" id="PS50253"/>
    </source>
</evidence>
<dbReference type="InterPro" id="IPR024791">
    <property type="entry name" value="Cyt_c/ubiquinol_Oxase_su3"/>
</dbReference>
<feature type="transmembrane region" description="Helical" evidence="18">
    <location>
        <begin position="138"/>
        <end position="165"/>
    </location>
</feature>
<evidence type="ECO:0000256" key="16">
    <source>
        <dbReference type="ARBA" id="ARBA00032717"/>
    </source>
</evidence>
<feature type="transmembrane region" description="Helical" evidence="18">
    <location>
        <begin position="98"/>
        <end position="118"/>
    </location>
</feature>
<dbReference type="NCBIfam" id="TIGR02842">
    <property type="entry name" value="CyoC"/>
    <property type="match status" value="1"/>
</dbReference>
<feature type="transmembrane region" description="Helical" evidence="18">
    <location>
        <begin position="29"/>
        <end position="50"/>
    </location>
</feature>
<dbReference type="Pfam" id="PF00510">
    <property type="entry name" value="COX3"/>
    <property type="match status" value="1"/>
</dbReference>
<evidence type="ECO:0000256" key="1">
    <source>
        <dbReference type="ARBA" id="ARBA00004651"/>
    </source>
</evidence>
<comment type="caution">
    <text evidence="20">The sequence shown here is derived from an EMBL/GenBank/DDBJ whole genome shotgun (WGS) entry which is preliminary data.</text>
</comment>
<sequence>MQQSILITPSAGLDLQEDHDTRSTTLLGFWIYLMSDCILFAALFATYVVLSNAVAGGQTGRELFDLPYALVETFLLLVSSFTCGLATLAIPRGSKGGVVAWLAVTFLLGFAFIGMELYEFHGLIADGAGPDSSAFLTGFFTLVGTHGLHVTAGLVWVTVLMVLVVRNGLTETNETRLMCFSLFWHFLDIVWVGVFTTVYLWGVM</sequence>
<accession>A0ABT2LU15</accession>
<evidence type="ECO:0000256" key="13">
    <source>
        <dbReference type="ARBA" id="ARBA00030072"/>
    </source>
</evidence>
<name>A0ABT2LU15_9HYPH</name>
<evidence type="ECO:0000256" key="14">
    <source>
        <dbReference type="ARBA" id="ARBA00031884"/>
    </source>
</evidence>
<keyword evidence="7 17" id="KW-0812">Transmembrane</keyword>
<evidence type="ECO:0000256" key="9">
    <source>
        <dbReference type="ARBA" id="ARBA00022989"/>
    </source>
</evidence>
<dbReference type="InterPro" id="IPR013833">
    <property type="entry name" value="Cyt_c_oxidase_su3_a-hlx"/>
</dbReference>
<evidence type="ECO:0000256" key="17">
    <source>
        <dbReference type="RuleBase" id="RU003376"/>
    </source>
</evidence>
<dbReference type="PROSITE" id="PS50253">
    <property type="entry name" value="COX3"/>
    <property type="match status" value="1"/>
</dbReference>
<keyword evidence="8" id="KW-0249">Electron transport</keyword>
<keyword evidence="5" id="KW-0813">Transport</keyword>
<evidence type="ECO:0000256" key="2">
    <source>
        <dbReference type="ARBA" id="ARBA00010581"/>
    </source>
</evidence>
<comment type="subunit">
    <text evidence="3">Heterooctamer of two A chains, two B chains, two C chains and two D chains.</text>
</comment>
<gene>
    <name evidence="20" type="primary">cyoC</name>
    <name evidence="20" type="ORF">N5A92_22850</name>
</gene>
<evidence type="ECO:0000256" key="18">
    <source>
        <dbReference type="SAM" id="Phobius"/>
    </source>
</evidence>
<protein>
    <recommendedName>
        <fullName evidence="4">Cytochrome bo(3) ubiquinol oxidase subunit 3</fullName>
    </recommendedName>
    <alternativeName>
        <fullName evidence="15">Cytochrome o ubiquinol oxidase subunit 3</fullName>
    </alternativeName>
    <alternativeName>
        <fullName evidence="13">Oxidase bo(3) subunit 3</fullName>
    </alternativeName>
    <alternativeName>
        <fullName evidence="16">Ubiquinol oxidase polypeptide III</fullName>
    </alternativeName>
    <alternativeName>
        <fullName evidence="14">Ubiquinol oxidase subunit 3</fullName>
    </alternativeName>
</protein>
<dbReference type="InterPro" id="IPR000298">
    <property type="entry name" value="Cyt_c_oxidase-like_su3"/>
</dbReference>
<evidence type="ECO:0000256" key="10">
    <source>
        <dbReference type="ARBA" id="ARBA00023002"/>
    </source>
</evidence>
<keyword evidence="11 18" id="KW-0472">Membrane</keyword>
<evidence type="ECO:0000256" key="11">
    <source>
        <dbReference type="ARBA" id="ARBA00023136"/>
    </source>
</evidence>
<dbReference type="Gene3D" id="1.20.120.80">
    <property type="entry name" value="Cytochrome c oxidase, subunit III, four-helix bundle"/>
    <property type="match status" value="1"/>
</dbReference>
<comment type="subcellular location">
    <subcellularLocation>
        <location evidence="1 17">Cell membrane</location>
        <topology evidence="1 17">Multi-pass membrane protein</topology>
    </subcellularLocation>
</comment>
<dbReference type="SUPFAM" id="SSF81452">
    <property type="entry name" value="Cytochrome c oxidase subunit III-like"/>
    <property type="match status" value="1"/>
</dbReference>